<evidence type="ECO:0000313" key="4">
    <source>
        <dbReference type="Proteomes" id="UP001497623"/>
    </source>
</evidence>
<dbReference type="GO" id="GO:0005794">
    <property type="term" value="C:Golgi apparatus"/>
    <property type="evidence" value="ECO:0007669"/>
    <property type="project" value="TreeGrafter"/>
</dbReference>
<dbReference type="SUPFAM" id="SSF117281">
    <property type="entry name" value="Kelch motif"/>
    <property type="match status" value="2"/>
</dbReference>
<reference evidence="3 4" key="1">
    <citation type="submission" date="2024-05" db="EMBL/GenBank/DDBJ databases">
        <authorList>
            <person name="Wallberg A."/>
        </authorList>
    </citation>
    <scope>NUCLEOTIDE SEQUENCE [LARGE SCALE GENOMIC DNA]</scope>
</reference>
<dbReference type="AlphaFoldDB" id="A0AAV2QDW1"/>
<evidence type="ECO:0000256" key="1">
    <source>
        <dbReference type="ARBA" id="ARBA00022441"/>
    </source>
</evidence>
<dbReference type="PANTHER" id="PTHR46376">
    <property type="entry name" value="LEUCINE-ZIPPER-LIKE TRANSCRIPTIONAL REGULATOR 1"/>
    <property type="match status" value="1"/>
</dbReference>
<gene>
    <name evidence="3" type="ORF">MNOR_LOCUS10541</name>
</gene>
<evidence type="ECO:0000256" key="2">
    <source>
        <dbReference type="ARBA" id="ARBA00022737"/>
    </source>
</evidence>
<evidence type="ECO:0000313" key="3">
    <source>
        <dbReference type="EMBL" id="CAL4077979.1"/>
    </source>
</evidence>
<dbReference type="Pfam" id="PF24681">
    <property type="entry name" value="Kelch_KLHDC2_KLHL20_DRC7"/>
    <property type="match status" value="2"/>
</dbReference>
<name>A0AAV2QDW1_MEGNR</name>
<comment type="caution">
    <text evidence="3">The sequence shown here is derived from an EMBL/GenBank/DDBJ whole genome shotgun (WGS) entry which is preliminary data.</text>
</comment>
<dbReference type="PANTHER" id="PTHR46376:SF1">
    <property type="entry name" value="LEUCINE-ZIPPER-LIKE TRANSCRIPTIONAL REGULATOR 1"/>
    <property type="match status" value="1"/>
</dbReference>
<keyword evidence="4" id="KW-1185">Reference proteome</keyword>
<protein>
    <submittedName>
        <fullName evidence="3">Uncharacterized protein</fullName>
    </submittedName>
</protein>
<keyword evidence="2" id="KW-0677">Repeat</keyword>
<dbReference type="InterPro" id="IPR051568">
    <property type="entry name" value="LZTR1/Attractin"/>
</dbReference>
<dbReference type="Proteomes" id="UP001497623">
    <property type="component" value="Unassembled WGS sequence"/>
</dbReference>
<dbReference type="Gene3D" id="2.120.10.80">
    <property type="entry name" value="Kelch-type beta propeller"/>
    <property type="match status" value="2"/>
</dbReference>
<proteinExistence type="predicted"/>
<sequence length="592" mass="66262">MSSGVWSPVLSTQESDSVPVTRHKHASCLDESHIYLLGGKQGNIPLKDFWKYDRVSEKWEKIVNSGCSFPALQRHSMVVTGQKIYIFGGELAMSNDTPLWIYNIPEGKWHKWSYNKSSSTPDPGGGNEDENEVYAKRETRQKEILRMSHGELSDSPSGRRGHTALLVEQSNSLEIGSQLVAQSQMLVFGGYKDLHGSTDELWAFLIRDEKWQQLESYGETPAARHGHSAVLHDGQMWVYGGMTDLCERNDLWKYHIGVGSWQCVRSRPNPGTRHSHCAIVLKSSMLVFAGETEGKPMNDLWRYHFATSTWQQLLCPGVIPQPRSQFSAFVASFNHGNSSLTCTGFGSENGLGNNPRIFSGANTSNYSQGSSGYSSACSSSYSRYGYGSRTKSENSRRISQDCATGSASTRIQSARSSLCLDDSDDEFGDENIDPSQQRSLIMNKSSCSTSNNLILSISKLPQINVPNIGKYNKYSLLSTESMGVTREEVIDYCRKRDKVDSAMFTGDIDKVNMISENVEPLHTLTENSSMPPDNLDNQITFKEDVHLLGEPSGFSITRKIQSYNYMKGSKINNYKSFQNPNYVYYNSEREQV</sequence>
<keyword evidence="1" id="KW-0880">Kelch repeat</keyword>
<dbReference type="InterPro" id="IPR015915">
    <property type="entry name" value="Kelch-typ_b-propeller"/>
</dbReference>
<dbReference type="EMBL" id="CAXKWB010005354">
    <property type="protein sequence ID" value="CAL4077979.1"/>
    <property type="molecule type" value="Genomic_DNA"/>
</dbReference>
<accession>A0AAV2QDW1</accession>
<organism evidence="3 4">
    <name type="scientific">Meganyctiphanes norvegica</name>
    <name type="common">Northern krill</name>
    <name type="synonym">Thysanopoda norvegica</name>
    <dbReference type="NCBI Taxonomy" id="48144"/>
    <lineage>
        <taxon>Eukaryota</taxon>
        <taxon>Metazoa</taxon>
        <taxon>Ecdysozoa</taxon>
        <taxon>Arthropoda</taxon>
        <taxon>Crustacea</taxon>
        <taxon>Multicrustacea</taxon>
        <taxon>Malacostraca</taxon>
        <taxon>Eumalacostraca</taxon>
        <taxon>Eucarida</taxon>
        <taxon>Euphausiacea</taxon>
        <taxon>Euphausiidae</taxon>
        <taxon>Meganyctiphanes</taxon>
    </lineage>
</organism>
<feature type="non-terminal residue" evidence="3">
    <location>
        <position position="592"/>
    </location>
</feature>